<name>A0A5C6DVS5_9BACT</name>
<evidence type="ECO:0000313" key="2">
    <source>
        <dbReference type="Proteomes" id="UP000319143"/>
    </source>
</evidence>
<dbReference type="GO" id="GO:0016491">
    <property type="term" value="F:oxidoreductase activity"/>
    <property type="evidence" value="ECO:0007669"/>
    <property type="project" value="UniProtKB-ARBA"/>
</dbReference>
<dbReference type="SUPFAM" id="SSF53223">
    <property type="entry name" value="Aminoacid dehydrogenase-like, N-terminal domain"/>
    <property type="match status" value="1"/>
</dbReference>
<keyword evidence="2" id="KW-1185">Reference proteome</keyword>
<dbReference type="Proteomes" id="UP000319143">
    <property type="component" value="Unassembled WGS sequence"/>
</dbReference>
<dbReference type="RefSeq" id="WP_146525305.1">
    <property type="nucleotide sequence ID" value="NZ_SJPV01000002.1"/>
</dbReference>
<evidence type="ECO:0008006" key="3">
    <source>
        <dbReference type="Google" id="ProtNLM"/>
    </source>
</evidence>
<proteinExistence type="predicted"/>
<dbReference type="OrthoDB" id="9792692at2"/>
<protein>
    <recommendedName>
        <fullName evidence="3">Shikimate dehydrogenase</fullName>
    </recommendedName>
</protein>
<evidence type="ECO:0000313" key="1">
    <source>
        <dbReference type="EMBL" id="TWU40748.1"/>
    </source>
</evidence>
<dbReference type="EMBL" id="SJPV01000002">
    <property type="protein sequence ID" value="TWU40748.1"/>
    <property type="molecule type" value="Genomic_DNA"/>
</dbReference>
<comment type="caution">
    <text evidence="1">The sequence shown here is derived from an EMBL/GenBank/DDBJ whole genome shotgun (WGS) entry which is preliminary data.</text>
</comment>
<organism evidence="1 2">
    <name type="scientific">Novipirellula artificiosorum</name>
    <dbReference type="NCBI Taxonomy" id="2528016"/>
    <lineage>
        <taxon>Bacteria</taxon>
        <taxon>Pseudomonadati</taxon>
        <taxon>Planctomycetota</taxon>
        <taxon>Planctomycetia</taxon>
        <taxon>Pirellulales</taxon>
        <taxon>Pirellulaceae</taxon>
        <taxon>Novipirellula</taxon>
    </lineage>
</organism>
<sequence>MDGTTEPIIAVIGHPIAGNPSQFALERALASMRRDWRVLSFDVKPNDLAVALLGLEVLGVQGVLLDRALAREASRGSELTAAELQTETTFDCFYRDGEKRDGLIGFDAQKAWMTGQIEDHLENNKDVASCAVCVIGQIDCDLNTWLPEVCRERVTYLLRDDAEQFESETIANAGIVLIGKQALETAIMDWDDWMLANASALVIDFTDGYPLTERLAQSGRRVITPEQRHVGTLCQAMQKWLIDSPPTDVIHDAIEEYMAV</sequence>
<dbReference type="AlphaFoldDB" id="A0A5C6DVS5"/>
<accession>A0A5C6DVS5</accession>
<dbReference type="Gene3D" id="3.40.50.10860">
    <property type="entry name" value="Leucine Dehydrogenase, chain A, domain 1"/>
    <property type="match status" value="1"/>
</dbReference>
<gene>
    <name evidence="1" type="ORF">Poly41_15830</name>
</gene>
<reference evidence="1 2" key="1">
    <citation type="submission" date="2019-02" db="EMBL/GenBank/DDBJ databases">
        <title>Deep-cultivation of Planctomycetes and their phenomic and genomic characterization uncovers novel biology.</title>
        <authorList>
            <person name="Wiegand S."/>
            <person name="Jogler M."/>
            <person name="Boedeker C."/>
            <person name="Pinto D."/>
            <person name="Vollmers J."/>
            <person name="Rivas-Marin E."/>
            <person name="Kohn T."/>
            <person name="Peeters S.H."/>
            <person name="Heuer A."/>
            <person name="Rast P."/>
            <person name="Oberbeckmann S."/>
            <person name="Bunk B."/>
            <person name="Jeske O."/>
            <person name="Meyerdierks A."/>
            <person name="Storesund J.E."/>
            <person name="Kallscheuer N."/>
            <person name="Luecker S."/>
            <person name="Lage O.M."/>
            <person name="Pohl T."/>
            <person name="Merkel B.J."/>
            <person name="Hornburger P."/>
            <person name="Mueller R.-W."/>
            <person name="Bruemmer F."/>
            <person name="Labrenz M."/>
            <person name="Spormann A.M."/>
            <person name="Op Den Camp H."/>
            <person name="Overmann J."/>
            <person name="Amann R."/>
            <person name="Jetten M.S.M."/>
            <person name="Mascher T."/>
            <person name="Medema M.H."/>
            <person name="Devos D.P."/>
            <person name="Kaster A.-K."/>
            <person name="Ovreas L."/>
            <person name="Rohde M."/>
            <person name="Galperin M.Y."/>
            <person name="Jogler C."/>
        </authorList>
    </citation>
    <scope>NUCLEOTIDE SEQUENCE [LARGE SCALE GENOMIC DNA]</scope>
    <source>
        <strain evidence="1 2">Poly41</strain>
    </source>
</reference>
<dbReference type="InterPro" id="IPR046346">
    <property type="entry name" value="Aminoacid_DH-like_N_sf"/>
</dbReference>